<feature type="domain" description="DUF397" evidence="1">
    <location>
        <begin position="7"/>
        <end position="58"/>
    </location>
</feature>
<comment type="caution">
    <text evidence="2">The sequence shown here is derived from an EMBL/GenBank/DDBJ whole genome shotgun (WGS) entry which is preliminary data.</text>
</comment>
<gene>
    <name evidence="2" type="ORF">RB614_22835</name>
</gene>
<dbReference type="EMBL" id="JAVHUY010000021">
    <property type="protein sequence ID" value="MDQ7907356.1"/>
    <property type="molecule type" value="Genomic_DNA"/>
</dbReference>
<protein>
    <submittedName>
        <fullName evidence="2">DUF397 domain-containing protein</fullName>
    </submittedName>
</protein>
<keyword evidence="3" id="KW-1185">Reference proteome</keyword>
<evidence type="ECO:0000313" key="3">
    <source>
        <dbReference type="Proteomes" id="UP001230908"/>
    </source>
</evidence>
<accession>A0ABU0ZL95</accession>
<reference evidence="2 3" key="1">
    <citation type="submission" date="2023-08" db="EMBL/GenBank/DDBJ databases">
        <title>Phytohabitans sansha sp. nov., isolated from marine sediment.</title>
        <authorList>
            <person name="Zhao Y."/>
            <person name="Yi K."/>
        </authorList>
    </citation>
    <scope>NUCLEOTIDE SEQUENCE [LARGE SCALE GENOMIC DNA]</scope>
    <source>
        <strain evidence="2 3">ZYX-F-186</strain>
    </source>
</reference>
<dbReference type="InterPro" id="IPR007278">
    <property type="entry name" value="DUF397"/>
</dbReference>
<proteinExistence type="predicted"/>
<sequence length="62" mass="6997">MADTERLQWRKSARCDSSSCVEVAQIDGGIALRDGKDPGGPRLIFTARQWTSFLAWARQRTE</sequence>
<dbReference type="Pfam" id="PF04149">
    <property type="entry name" value="DUF397"/>
    <property type="match status" value="1"/>
</dbReference>
<name>A0ABU0ZL95_9ACTN</name>
<organism evidence="2 3">
    <name type="scientific">Phytohabitans maris</name>
    <dbReference type="NCBI Taxonomy" id="3071409"/>
    <lineage>
        <taxon>Bacteria</taxon>
        <taxon>Bacillati</taxon>
        <taxon>Actinomycetota</taxon>
        <taxon>Actinomycetes</taxon>
        <taxon>Micromonosporales</taxon>
        <taxon>Micromonosporaceae</taxon>
    </lineage>
</organism>
<evidence type="ECO:0000313" key="2">
    <source>
        <dbReference type="EMBL" id="MDQ7907356.1"/>
    </source>
</evidence>
<evidence type="ECO:0000259" key="1">
    <source>
        <dbReference type="Pfam" id="PF04149"/>
    </source>
</evidence>
<dbReference type="RefSeq" id="WP_308714666.1">
    <property type="nucleotide sequence ID" value="NZ_JAVHUY010000021.1"/>
</dbReference>
<dbReference type="Proteomes" id="UP001230908">
    <property type="component" value="Unassembled WGS sequence"/>
</dbReference>